<organism evidence="1 2">
    <name type="scientific">Roseateles depolymerans</name>
    <dbReference type="NCBI Taxonomy" id="76731"/>
    <lineage>
        <taxon>Bacteria</taxon>
        <taxon>Pseudomonadati</taxon>
        <taxon>Pseudomonadota</taxon>
        <taxon>Betaproteobacteria</taxon>
        <taxon>Burkholderiales</taxon>
        <taxon>Sphaerotilaceae</taxon>
        <taxon>Roseateles</taxon>
    </lineage>
</organism>
<accession>A0A0U3C908</accession>
<reference evidence="1 2" key="1">
    <citation type="submission" date="2015-12" db="EMBL/GenBank/DDBJ databases">
        <title>Complete genome of Roseateles depolymerans KCTC 42856.</title>
        <authorList>
            <person name="Kim K.M."/>
        </authorList>
    </citation>
    <scope>NUCLEOTIDE SEQUENCE [LARGE SCALE GENOMIC DNA]</scope>
    <source>
        <strain evidence="1 2">KCTC 42856</strain>
    </source>
</reference>
<name>A0A0U3C908_9BURK</name>
<dbReference type="STRING" id="76731.RD2015_760"/>
<dbReference type="KEGG" id="rdp:RD2015_760"/>
<dbReference type="OrthoDB" id="9924360at2"/>
<gene>
    <name evidence="1" type="ORF">RD2015_760</name>
</gene>
<keyword evidence="2" id="KW-1185">Reference proteome</keyword>
<proteinExistence type="predicted"/>
<sequence length="171" mass="18476">MTLAARIETAVKIQSLLKDHAISVDPVRLACDADYAAAMEEVCQQVGQLDECLRLLNALVDTIVLSGLPSSAAVDEDARLGDVHPEFVDTVSTYSLDLDVDQGPGVDIDLEQTAMARSHRRVRTHFQAGLDYLRRDSHPSHFSTSPELLAAFVVASAAEVLASALHQSQPL</sequence>
<dbReference type="EMBL" id="CP013729">
    <property type="protein sequence ID" value="ALV05256.1"/>
    <property type="molecule type" value="Genomic_DNA"/>
</dbReference>
<dbReference type="Proteomes" id="UP000060699">
    <property type="component" value="Chromosome"/>
</dbReference>
<evidence type="ECO:0000313" key="2">
    <source>
        <dbReference type="Proteomes" id="UP000060699"/>
    </source>
</evidence>
<dbReference type="AlphaFoldDB" id="A0A0U3C908"/>
<evidence type="ECO:0000313" key="1">
    <source>
        <dbReference type="EMBL" id="ALV05256.1"/>
    </source>
</evidence>
<protein>
    <submittedName>
        <fullName evidence="1">Uncharacterized protein</fullName>
    </submittedName>
</protein>
<dbReference type="RefSeq" id="WP_058933761.1">
    <property type="nucleotide sequence ID" value="NZ_CP013729.1"/>
</dbReference>